<dbReference type="STRING" id="797419.SAMN05216556_11139"/>
<dbReference type="InterPro" id="IPR023875">
    <property type="entry name" value="DNA_repair_put"/>
</dbReference>
<dbReference type="Pfam" id="PF13566">
    <property type="entry name" value="DUF4130"/>
    <property type="match status" value="1"/>
</dbReference>
<sequence>MIHLKETTLLYDGTFDGFLTCVFEVFNLKLYQVTIIRKSRFQQSLFGVTLEITSDSQKANRVWHGLKKKLSNKGNSRLYYAFLSENPGVENHLLRYIQYAFKNQSPIDSDFTNNDVLKVAQIAKSVGREKHRMEAFVRFRLSKDNIYFATIEPDFDVLPLITKHFKSRYADQKWIIYDLARNYGISYNLETVNIITLDFPTDFDPIKTTEAFFASEEIEFQTLWQDYFNSTNIPSRKNLKLHVQHIPKRYWKLLSEKQVSV</sequence>
<proteinExistence type="predicted"/>
<evidence type="ECO:0000313" key="3">
    <source>
        <dbReference type="Proteomes" id="UP000184172"/>
    </source>
</evidence>
<name>A0A1M6GGF6_9FLAO</name>
<feature type="domain" description="DUF4130" evidence="1">
    <location>
        <begin position="88"/>
        <end position="256"/>
    </location>
</feature>
<dbReference type="OrthoDB" id="5290748at2"/>
<gene>
    <name evidence="2" type="ORF">SAMN04487908_10976</name>
</gene>
<dbReference type="EMBL" id="FQYV01000009">
    <property type="protein sequence ID" value="SHJ09019.1"/>
    <property type="molecule type" value="Genomic_DNA"/>
</dbReference>
<dbReference type="InterPro" id="IPR025404">
    <property type="entry name" value="DUF4130"/>
</dbReference>
<dbReference type="AlphaFoldDB" id="A0A1M6GGF6"/>
<dbReference type="Proteomes" id="UP000184172">
    <property type="component" value="Unassembled WGS sequence"/>
</dbReference>
<keyword evidence="3" id="KW-1185">Reference proteome</keyword>
<reference evidence="3" key="1">
    <citation type="submission" date="2016-11" db="EMBL/GenBank/DDBJ databases">
        <authorList>
            <person name="Varghese N."/>
            <person name="Submissions S."/>
        </authorList>
    </citation>
    <scope>NUCLEOTIDE SEQUENCE [LARGE SCALE GENOMIC DNA]</scope>
    <source>
        <strain evidence="3">DSM 26349</strain>
    </source>
</reference>
<dbReference type="NCBIfam" id="TIGR03915">
    <property type="entry name" value="SAM_7_link_chp"/>
    <property type="match status" value="1"/>
</dbReference>
<organism evidence="2 3">
    <name type="scientific">Aequorivita viscosa</name>
    <dbReference type="NCBI Taxonomy" id="797419"/>
    <lineage>
        <taxon>Bacteria</taxon>
        <taxon>Pseudomonadati</taxon>
        <taxon>Bacteroidota</taxon>
        <taxon>Flavobacteriia</taxon>
        <taxon>Flavobacteriales</taxon>
        <taxon>Flavobacteriaceae</taxon>
        <taxon>Aequorivita</taxon>
    </lineage>
</organism>
<protein>
    <submittedName>
        <fullName evidence="2">Probable DNA metabolism protein</fullName>
    </submittedName>
</protein>
<evidence type="ECO:0000259" key="1">
    <source>
        <dbReference type="Pfam" id="PF13566"/>
    </source>
</evidence>
<evidence type="ECO:0000313" key="2">
    <source>
        <dbReference type="EMBL" id="SHJ09019.1"/>
    </source>
</evidence>
<accession>A0A1M6GGF6</accession>
<dbReference type="RefSeq" id="WP_073217319.1">
    <property type="nucleotide sequence ID" value="NZ_FNNS01000011.1"/>
</dbReference>